<dbReference type="Pfam" id="PF13577">
    <property type="entry name" value="SnoaL_4"/>
    <property type="match status" value="1"/>
</dbReference>
<dbReference type="InterPro" id="IPR032710">
    <property type="entry name" value="NTF2-like_dom_sf"/>
</dbReference>
<sequence length="144" mass="16422">MNLRALADRLEIQEQLARYARGVDTNDFELWKSVFTPEAVIDYTSTTSSLPVGRRDEMAAWLEQGLGKAPWKIHYVTNVEIDLDGDRAKVVAQFYNPMQVPGMAEPSYCGGYYFHDFVRTPDGWKSEKLVEELVWFVNKPGGVN</sequence>
<dbReference type="CDD" id="cd00531">
    <property type="entry name" value="NTF2_like"/>
    <property type="match status" value="1"/>
</dbReference>
<dbReference type="AlphaFoldDB" id="A0A1S1RGD1"/>
<dbReference type="Proteomes" id="UP000179627">
    <property type="component" value="Unassembled WGS sequence"/>
</dbReference>
<evidence type="ECO:0000313" key="2">
    <source>
        <dbReference type="EMBL" id="OHV44312.1"/>
    </source>
</evidence>
<dbReference type="EMBL" id="MBLM01000022">
    <property type="protein sequence ID" value="OHV44312.1"/>
    <property type="molecule type" value="Genomic_DNA"/>
</dbReference>
<reference evidence="3" key="1">
    <citation type="submission" date="2016-07" db="EMBL/GenBank/DDBJ databases">
        <title>Sequence Frankia sp. strain CcI1.17.</title>
        <authorList>
            <person name="Ghodhbane-Gtari F."/>
            <person name="Swanson E."/>
            <person name="Gueddou A."/>
            <person name="Morris K."/>
            <person name="Hezbri K."/>
            <person name="Ktari A."/>
            <person name="Nouioui I."/>
            <person name="Abebe-Akele F."/>
            <person name="Simpson S."/>
            <person name="Thomas K."/>
            <person name="Gtari M."/>
            <person name="Tisa L.S."/>
            <person name="Hurst S."/>
        </authorList>
    </citation>
    <scope>NUCLEOTIDE SEQUENCE [LARGE SCALE GENOMIC DNA]</scope>
    <source>
        <strain evidence="3">Cc1.17</strain>
    </source>
</reference>
<name>A0A1S1RGD1_9ACTN</name>
<evidence type="ECO:0000313" key="3">
    <source>
        <dbReference type="Proteomes" id="UP000179627"/>
    </source>
</evidence>
<comment type="caution">
    <text evidence="2">The sequence shown here is derived from an EMBL/GenBank/DDBJ whole genome shotgun (WGS) entry which is preliminary data.</text>
</comment>
<organism evidence="2 3">
    <name type="scientific">Parafrankia colletiae</name>
    <dbReference type="NCBI Taxonomy" id="573497"/>
    <lineage>
        <taxon>Bacteria</taxon>
        <taxon>Bacillati</taxon>
        <taxon>Actinomycetota</taxon>
        <taxon>Actinomycetes</taxon>
        <taxon>Frankiales</taxon>
        <taxon>Frankiaceae</taxon>
        <taxon>Parafrankia</taxon>
    </lineage>
</organism>
<proteinExistence type="predicted"/>
<keyword evidence="3" id="KW-1185">Reference proteome</keyword>
<dbReference type="InterPro" id="IPR037401">
    <property type="entry name" value="SnoaL-like"/>
</dbReference>
<protein>
    <recommendedName>
        <fullName evidence="1">SnoaL-like domain-containing protein</fullName>
    </recommendedName>
</protein>
<evidence type="ECO:0000259" key="1">
    <source>
        <dbReference type="Pfam" id="PF13577"/>
    </source>
</evidence>
<feature type="domain" description="SnoaL-like" evidence="1">
    <location>
        <begin position="5"/>
        <end position="126"/>
    </location>
</feature>
<accession>A0A1S1RGD1</accession>
<gene>
    <name evidence="2" type="ORF">CC117_32325</name>
</gene>
<dbReference type="OrthoDB" id="981191at2"/>
<dbReference type="SUPFAM" id="SSF54427">
    <property type="entry name" value="NTF2-like"/>
    <property type="match status" value="1"/>
</dbReference>
<dbReference type="RefSeq" id="WP_071082449.1">
    <property type="nucleotide sequence ID" value="NZ_MBLM01000022.1"/>
</dbReference>
<dbReference type="Gene3D" id="3.10.450.50">
    <property type="match status" value="1"/>
</dbReference>